<dbReference type="InterPro" id="IPR052906">
    <property type="entry name" value="Type_IV_Methyl-Rstrct_Enzyme"/>
</dbReference>
<organism evidence="3 4">
    <name type="scientific">Neolewinella agarilytica</name>
    <dbReference type="NCBI Taxonomy" id="478744"/>
    <lineage>
        <taxon>Bacteria</taxon>
        <taxon>Pseudomonadati</taxon>
        <taxon>Bacteroidota</taxon>
        <taxon>Saprospiria</taxon>
        <taxon>Saprospirales</taxon>
        <taxon>Lewinellaceae</taxon>
        <taxon>Neolewinella</taxon>
    </lineage>
</organism>
<dbReference type="PANTHER" id="PTHR30015">
    <property type="entry name" value="MRR RESTRICTION SYSTEM PROTEIN"/>
    <property type="match status" value="1"/>
</dbReference>
<dbReference type="InParanoid" id="A0A1H9NM96"/>
<dbReference type="GO" id="GO:0003677">
    <property type="term" value="F:DNA binding"/>
    <property type="evidence" value="ECO:0007669"/>
    <property type="project" value="InterPro"/>
</dbReference>
<gene>
    <name evidence="3" type="ORF">SAMN05444359_13812</name>
</gene>
<dbReference type="STRING" id="478744.SAMN05444359_13812"/>
<dbReference type="SUPFAM" id="SSF52980">
    <property type="entry name" value="Restriction endonuclease-like"/>
    <property type="match status" value="1"/>
</dbReference>
<feature type="domain" description="Restriction endonuclease type IV Mrr" evidence="1">
    <location>
        <begin position="173"/>
        <end position="289"/>
    </location>
</feature>
<dbReference type="RefSeq" id="WP_090173170.1">
    <property type="nucleotide sequence ID" value="NZ_FOFB01000038.1"/>
</dbReference>
<dbReference type="PANTHER" id="PTHR30015:SF7">
    <property type="entry name" value="TYPE IV METHYL-DIRECTED RESTRICTION ENZYME ECOKMRR"/>
    <property type="match status" value="1"/>
</dbReference>
<name>A0A1H9NM96_9BACT</name>
<dbReference type="Pfam" id="PF04471">
    <property type="entry name" value="Mrr_cat"/>
    <property type="match status" value="1"/>
</dbReference>
<dbReference type="Proteomes" id="UP000199021">
    <property type="component" value="Unassembled WGS sequence"/>
</dbReference>
<evidence type="ECO:0000313" key="3">
    <source>
        <dbReference type="EMBL" id="SER37011.1"/>
    </source>
</evidence>
<keyword evidence="4" id="KW-1185">Reference proteome</keyword>
<dbReference type="InterPro" id="IPR025745">
    <property type="entry name" value="Mrr-like_N_dom"/>
</dbReference>
<dbReference type="InterPro" id="IPR007560">
    <property type="entry name" value="Restrct_endonuc_IV_Mrr"/>
</dbReference>
<reference evidence="4" key="1">
    <citation type="submission" date="2016-10" db="EMBL/GenBank/DDBJ databases">
        <authorList>
            <person name="Varghese N."/>
            <person name="Submissions S."/>
        </authorList>
    </citation>
    <scope>NUCLEOTIDE SEQUENCE [LARGE SCALE GENOMIC DNA]</scope>
    <source>
        <strain evidence="4">DSM 24740</strain>
    </source>
</reference>
<protein>
    <submittedName>
        <fullName evidence="3">Restriction system protein</fullName>
    </submittedName>
</protein>
<dbReference type="GO" id="GO:0009307">
    <property type="term" value="P:DNA restriction-modification system"/>
    <property type="evidence" value="ECO:0007669"/>
    <property type="project" value="InterPro"/>
</dbReference>
<dbReference type="InterPro" id="IPR011856">
    <property type="entry name" value="tRNA_endonuc-like_dom_sf"/>
</dbReference>
<evidence type="ECO:0000259" key="2">
    <source>
        <dbReference type="Pfam" id="PF14338"/>
    </source>
</evidence>
<dbReference type="Pfam" id="PF14338">
    <property type="entry name" value="Mrr_N"/>
    <property type="match status" value="1"/>
</dbReference>
<dbReference type="EMBL" id="FOFB01000038">
    <property type="protein sequence ID" value="SER37011.1"/>
    <property type="molecule type" value="Genomic_DNA"/>
</dbReference>
<sequence length="317" mass="35551">MSNDTVPDFQSFFLPYLQAISDGKIYAVRDIYETLADTFQLSDQAREEQIPSGRQKLYHNRIAWSKTYLKNAGLLEQPERGQVTITSKGEQLLEHPPEKLDVRFLKDYSEEFAAFHSTDSNSSTDEGDNDVNMPLPQSVGKGVDTPDIEIKNVYLSLQKALAKEVLEKVKAKSFQFFEQLVVDLLIAMGYGGADAANGTRTRSGQDGGIDGLINEDTLGLDKIYIQAKRWEGNVGRPEIQKFVGALAQEGAKKGVFITTSDFTQDAWNYIPRNDYSLVRINGERLAELMITHNIGVSIKDTYLVKRVDTDYFEGEVV</sequence>
<dbReference type="AlphaFoldDB" id="A0A1H9NM96"/>
<dbReference type="GO" id="GO:0015666">
    <property type="term" value="F:restriction endodeoxyribonuclease activity"/>
    <property type="evidence" value="ECO:0007669"/>
    <property type="project" value="TreeGrafter"/>
</dbReference>
<evidence type="ECO:0000259" key="1">
    <source>
        <dbReference type="Pfam" id="PF04471"/>
    </source>
</evidence>
<dbReference type="Gene3D" id="3.40.1350.10">
    <property type="match status" value="1"/>
</dbReference>
<dbReference type="OrthoDB" id="9803736at2"/>
<proteinExistence type="predicted"/>
<feature type="domain" description="Restriction system protein Mrr-like N-terminal" evidence="2">
    <location>
        <begin position="9"/>
        <end position="94"/>
    </location>
</feature>
<accession>A0A1H9NM96</accession>
<evidence type="ECO:0000313" key="4">
    <source>
        <dbReference type="Proteomes" id="UP000199021"/>
    </source>
</evidence>
<dbReference type="InterPro" id="IPR011335">
    <property type="entry name" value="Restrct_endonuc-II-like"/>
</dbReference>